<sequence>MTERKPDDYDIFNDFDILETLIGQMDLKYAETNTASFCENIKCQSHNENEIKVFCKMFAALFIASKEQCNIENKELKEKNYLEFMNYFMNHKLNESGYTKTEKENFYREVTSKYSEFNNDSELKKKMFVINEKYLISLHILYKLYENYDKLCQKEVDFYNNIVKEMKSQYNYGLEKCFYDGEIKFCEALEKFRNDYEKDKKSNSVFCKVNDNKYPKLPEITLISKSSLRSLSIAIIGNELFKRSYNPTLNKYSIETPEKYYNLKDLIFVQYNLRMEKDEEDKKLAMMRILHQFIQYCNENKANMKLASFIKEFIEEYYDKKKTEYQAIFNECKKPDNEKKYCTLYKECDNSFKKDLKIIEEKTHEYITEQENYFNSLTELDFLLWEAKAMFQDFEKMSKYLPTIMSTMVAIVVFLFFLYKLAPHNSIFRKGEKKRKKIPLFFPERIKDLNDDNTGHKNAKPKRGKIHFSYQPT</sequence>
<dbReference type="VEuPathDB" id="PlasmoDB:PVW1_050044600"/>
<proteinExistence type="predicted"/>
<dbReference type="Proteomes" id="UP000196402">
    <property type="component" value="Unassembled WGS sequence"/>
</dbReference>
<organism evidence="2 3">
    <name type="scientific">Plasmodium vivax</name>
    <name type="common">malaria parasite P. vivax</name>
    <dbReference type="NCBI Taxonomy" id="5855"/>
    <lineage>
        <taxon>Eukaryota</taxon>
        <taxon>Sar</taxon>
        <taxon>Alveolata</taxon>
        <taxon>Apicomplexa</taxon>
        <taxon>Aconoidasida</taxon>
        <taxon>Haemosporida</taxon>
        <taxon>Plasmodiidae</taxon>
        <taxon>Plasmodium</taxon>
        <taxon>Plasmodium (Plasmodium)</taxon>
    </lineage>
</organism>
<evidence type="ECO:0000313" key="3">
    <source>
        <dbReference type="Proteomes" id="UP000196402"/>
    </source>
</evidence>
<evidence type="ECO:0000313" key="2">
    <source>
        <dbReference type="EMBL" id="SCA83465.1"/>
    </source>
</evidence>
<dbReference type="VEuPathDB" id="PlasmoDB:PVX_021685"/>
<evidence type="ECO:0000256" key="1">
    <source>
        <dbReference type="SAM" id="Phobius"/>
    </source>
</evidence>
<keyword evidence="1" id="KW-0472">Membrane</keyword>
<name>A0A1G4EI35_PLAVI</name>
<dbReference type="VEuPathDB" id="PlasmoDB:PVPAM_140005900"/>
<gene>
    <name evidence="2" type="ORF">PVT01_000023500</name>
</gene>
<accession>A0A1G4EI35</accession>
<reference evidence="2 3" key="1">
    <citation type="submission" date="2016-07" db="EMBL/GenBank/DDBJ databases">
        <authorList>
            <consortium name="Pathogen Informatics"/>
        </authorList>
    </citation>
    <scope>NUCLEOTIDE SEQUENCE [LARGE SCALE GENOMIC DNA]</scope>
</reference>
<keyword evidence="1" id="KW-0812">Transmembrane</keyword>
<keyword evidence="1" id="KW-1133">Transmembrane helix</keyword>
<dbReference type="VEuPathDB" id="PlasmoDB:PVP01_0006000"/>
<protein>
    <submittedName>
        <fullName evidence="2">VIR protein</fullName>
    </submittedName>
</protein>
<dbReference type="EMBL" id="FLYH01000035">
    <property type="protein sequence ID" value="SCA83465.1"/>
    <property type="molecule type" value="Genomic_DNA"/>
</dbReference>
<feature type="transmembrane region" description="Helical" evidence="1">
    <location>
        <begin position="400"/>
        <end position="419"/>
    </location>
</feature>
<dbReference type="AlphaFoldDB" id="A0A1G4EI35"/>